<evidence type="ECO:0000313" key="2">
    <source>
        <dbReference type="Proteomes" id="UP001148838"/>
    </source>
</evidence>
<evidence type="ECO:0008006" key="3">
    <source>
        <dbReference type="Google" id="ProtNLM"/>
    </source>
</evidence>
<comment type="caution">
    <text evidence="1">The sequence shown here is derived from an EMBL/GenBank/DDBJ whole genome shotgun (WGS) entry which is preliminary data.</text>
</comment>
<proteinExistence type="predicted"/>
<organism evidence="1 2">
    <name type="scientific">Periplaneta americana</name>
    <name type="common">American cockroach</name>
    <name type="synonym">Blatta americana</name>
    <dbReference type="NCBI Taxonomy" id="6978"/>
    <lineage>
        <taxon>Eukaryota</taxon>
        <taxon>Metazoa</taxon>
        <taxon>Ecdysozoa</taxon>
        <taxon>Arthropoda</taxon>
        <taxon>Hexapoda</taxon>
        <taxon>Insecta</taxon>
        <taxon>Pterygota</taxon>
        <taxon>Neoptera</taxon>
        <taxon>Polyneoptera</taxon>
        <taxon>Dictyoptera</taxon>
        <taxon>Blattodea</taxon>
        <taxon>Blattoidea</taxon>
        <taxon>Blattidae</taxon>
        <taxon>Blattinae</taxon>
        <taxon>Periplaneta</taxon>
    </lineage>
</organism>
<reference evidence="1 2" key="1">
    <citation type="journal article" date="2022" name="Allergy">
        <title>Genome assembly and annotation of Periplaneta americana reveal a comprehensive cockroach allergen profile.</title>
        <authorList>
            <person name="Wang L."/>
            <person name="Xiong Q."/>
            <person name="Saelim N."/>
            <person name="Wang L."/>
            <person name="Nong W."/>
            <person name="Wan A.T."/>
            <person name="Shi M."/>
            <person name="Liu X."/>
            <person name="Cao Q."/>
            <person name="Hui J.H.L."/>
            <person name="Sookrung N."/>
            <person name="Leung T.F."/>
            <person name="Tungtrongchitr A."/>
            <person name="Tsui S.K.W."/>
        </authorList>
    </citation>
    <scope>NUCLEOTIDE SEQUENCE [LARGE SCALE GENOMIC DNA]</scope>
    <source>
        <strain evidence="1">PWHHKU_190912</strain>
    </source>
</reference>
<protein>
    <recommendedName>
        <fullName evidence="3">Reverse transcriptase</fullName>
    </recommendedName>
</protein>
<dbReference type="EMBL" id="JAJSOF020000001">
    <property type="protein sequence ID" value="KAJ4451038.1"/>
    <property type="molecule type" value="Genomic_DNA"/>
</dbReference>
<name>A0ABQ8TYW5_PERAM</name>
<evidence type="ECO:0000313" key="1">
    <source>
        <dbReference type="EMBL" id="KAJ4451038.1"/>
    </source>
</evidence>
<gene>
    <name evidence="1" type="ORF">ANN_02474</name>
</gene>
<sequence>MSFLTYTVQHLLGRFSEQLFSKHERGVSRKEEMVLRDMLLELNDSCEQYGMKVIANKTKSMVIGRKVKKVSVANYNSSVYPVDIGEKWEYKDRVHQLFVDLKKAYDSVKKQILYNTLIEFGIPKKLVRLIKMCHSETYSKVYIGQFLSDAFPIH</sequence>
<accession>A0ABQ8TYW5</accession>
<keyword evidence="2" id="KW-1185">Reference proteome</keyword>
<dbReference type="Proteomes" id="UP001148838">
    <property type="component" value="Unassembled WGS sequence"/>
</dbReference>